<reference evidence="2 3" key="1">
    <citation type="submission" date="2020-06" db="EMBL/GenBank/DDBJ databases">
        <title>Actinomadura xiongansis sp. nov., isolated from soil of Baiyangdian.</title>
        <authorList>
            <person name="Zhang X."/>
        </authorList>
    </citation>
    <scope>NUCLEOTIDE SEQUENCE [LARGE SCALE GENOMIC DNA]</scope>
    <source>
        <strain evidence="2 3">HBUM206468</strain>
    </source>
</reference>
<organism evidence="2 3">
    <name type="scientific">Actinomadura alba</name>
    <dbReference type="NCBI Taxonomy" id="406431"/>
    <lineage>
        <taxon>Bacteria</taxon>
        <taxon>Bacillati</taxon>
        <taxon>Actinomycetota</taxon>
        <taxon>Actinomycetes</taxon>
        <taxon>Streptosporangiales</taxon>
        <taxon>Thermomonosporaceae</taxon>
        <taxon>Actinomadura</taxon>
    </lineage>
</organism>
<comment type="caution">
    <text evidence="2">The sequence shown here is derived from an EMBL/GenBank/DDBJ whole genome shotgun (WGS) entry which is preliminary data.</text>
</comment>
<accession>A0ABR7LX84</accession>
<name>A0ABR7LX84_9ACTN</name>
<sequence length="309" mass="32248">MKRLTAMLLAAVLTLVGCGQQGTRLSIATGGTTGVYYVYGGGLAKLISGGLDNVEATASATSASVDNIKLVTSGRADVAFSLADSAADAVQGKESFTSPQPVRALARIYDNYTQLAVTKNSGVKKVADLKGKRVSVGAPNSGTLVIAQRMLTAAGIDPSSGIKAQQLGINESVQALKDGTIDAFFWSGGVPTAGITDLTSTKKDVALVDTTDLLPALTQRYGQAYREITISGSAYGLPADVKTVGVANFLLVSDKMSDDLAHDLTKLLFDKKADLERVHPEAKNLDKQLAQQVTPVQLHPGAQRYFSGG</sequence>
<feature type="signal peptide" evidence="1">
    <location>
        <begin position="1"/>
        <end position="19"/>
    </location>
</feature>
<dbReference type="Gene3D" id="3.40.190.10">
    <property type="entry name" value="Periplasmic binding protein-like II"/>
    <property type="match status" value="2"/>
</dbReference>
<proteinExistence type="predicted"/>
<dbReference type="PROSITE" id="PS51257">
    <property type="entry name" value="PROKAR_LIPOPROTEIN"/>
    <property type="match status" value="1"/>
</dbReference>
<dbReference type="EMBL" id="JABVEC010000026">
    <property type="protein sequence ID" value="MBC6469376.1"/>
    <property type="molecule type" value="Genomic_DNA"/>
</dbReference>
<feature type="chain" id="PRO_5047327653" evidence="1">
    <location>
        <begin position="20"/>
        <end position="309"/>
    </location>
</feature>
<evidence type="ECO:0000313" key="3">
    <source>
        <dbReference type="Proteomes" id="UP000805614"/>
    </source>
</evidence>
<dbReference type="Proteomes" id="UP000805614">
    <property type="component" value="Unassembled WGS sequence"/>
</dbReference>
<dbReference type="SUPFAM" id="SSF53850">
    <property type="entry name" value="Periplasmic binding protein-like II"/>
    <property type="match status" value="1"/>
</dbReference>
<evidence type="ECO:0000256" key="1">
    <source>
        <dbReference type="SAM" id="SignalP"/>
    </source>
</evidence>
<dbReference type="Pfam" id="PF16868">
    <property type="entry name" value="NMT1_3"/>
    <property type="match status" value="1"/>
</dbReference>
<dbReference type="PANTHER" id="PTHR42941">
    <property type="entry name" value="SLL1037 PROTEIN"/>
    <property type="match status" value="1"/>
</dbReference>
<keyword evidence="1" id="KW-0732">Signal</keyword>
<dbReference type="PANTHER" id="PTHR42941:SF1">
    <property type="entry name" value="SLL1037 PROTEIN"/>
    <property type="match status" value="1"/>
</dbReference>
<gene>
    <name evidence="2" type="ORF">HKK74_28335</name>
</gene>
<dbReference type="RefSeq" id="WP_187246422.1">
    <property type="nucleotide sequence ID" value="NZ_BAAAOK010000009.1"/>
</dbReference>
<dbReference type="NCBIfam" id="TIGR02122">
    <property type="entry name" value="TRAP_TAXI"/>
    <property type="match status" value="1"/>
</dbReference>
<protein>
    <submittedName>
        <fullName evidence="2">TAXI family TRAP transporter solute-binding subunit</fullName>
    </submittedName>
</protein>
<dbReference type="InterPro" id="IPR011852">
    <property type="entry name" value="TRAP_TAXI"/>
</dbReference>
<evidence type="ECO:0000313" key="2">
    <source>
        <dbReference type="EMBL" id="MBC6469376.1"/>
    </source>
</evidence>
<keyword evidence="3" id="KW-1185">Reference proteome</keyword>
<dbReference type="CDD" id="cd13569">
    <property type="entry name" value="PBP2_TAXI_TRAP_like_1"/>
    <property type="match status" value="1"/>
</dbReference>